<evidence type="ECO:0008006" key="4">
    <source>
        <dbReference type="Google" id="ProtNLM"/>
    </source>
</evidence>
<evidence type="ECO:0000313" key="3">
    <source>
        <dbReference type="Proteomes" id="UP000239477"/>
    </source>
</evidence>
<name>A0A2S0IBQ9_9BURK</name>
<dbReference type="Proteomes" id="UP000239477">
    <property type="component" value="Chromosome"/>
</dbReference>
<reference evidence="2 3" key="1">
    <citation type="submission" date="2017-09" db="EMBL/GenBank/DDBJ databases">
        <title>Genomic, metabolic, and phenotypic characteristics of bacterial isolates from the natural microbiome of the model nematode Caenorhabditis elegans.</title>
        <authorList>
            <person name="Zimmermann J."/>
            <person name="Obeng N."/>
            <person name="Yang W."/>
            <person name="Obeng O."/>
            <person name="Kissoyan K."/>
            <person name="Pees B."/>
            <person name="Dirksen P."/>
            <person name="Hoppner M."/>
            <person name="Franke A."/>
            <person name="Rosenstiel P."/>
            <person name="Leippe M."/>
            <person name="Dierking K."/>
            <person name="Kaleta C."/>
            <person name="Schulenburg H."/>
        </authorList>
    </citation>
    <scope>NUCLEOTIDE SEQUENCE [LARGE SCALE GENOMIC DNA]</scope>
    <source>
        <strain evidence="2 3">MYb73</strain>
    </source>
</reference>
<dbReference type="OrthoDB" id="8661492at2"/>
<sequence>MRSQGDMMGCVLKFFAIIIGLLAALWCSIALWGTFSPIVLLHYSERATDRIGVFFNDNHNTAKFGMSPGETSVHHTAMFPKPDMWLLLTFPSQSTDSLEITKPFKRIDVCIGPGARIERTVIRHGFLDRFTEPSPPCEPTDKR</sequence>
<proteinExistence type="predicted"/>
<dbReference type="EMBL" id="CP023270">
    <property type="protein sequence ID" value="AVJ29463.1"/>
    <property type="molecule type" value="Genomic_DNA"/>
</dbReference>
<dbReference type="RefSeq" id="WP_105240161.1">
    <property type="nucleotide sequence ID" value="NZ_CP023270.1"/>
</dbReference>
<keyword evidence="3" id="KW-1185">Reference proteome</keyword>
<feature type="transmembrane region" description="Helical" evidence="1">
    <location>
        <begin position="12"/>
        <end position="35"/>
    </location>
</feature>
<evidence type="ECO:0000256" key="1">
    <source>
        <dbReference type="SAM" id="Phobius"/>
    </source>
</evidence>
<keyword evidence="1" id="KW-1133">Transmembrane helix</keyword>
<accession>A0A2S0IBQ9</accession>
<gene>
    <name evidence="2" type="ORF">CLM73_21450</name>
</gene>
<keyword evidence="1" id="KW-0812">Transmembrane</keyword>
<protein>
    <recommendedName>
        <fullName evidence="4">DUF3304 domain-containing protein</fullName>
    </recommendedName>
</protein>
<organism evidence="2 3">
    <name type="scientific">Achromobacter spanius</name>
    <dbReference type="NCBI Taxonomy" id="217203"/>
    <lineage>
        <taxon>Bacteria</taxon>
        <taxon>Pseudomonadati</taxon>
        <taxon>Pseudomonadota</taxon>
        <taxon>Betaproteobacteria</taxon>
        <taxon>Burkholderiales</taxon>
        <taxon>Alcaligenaceae</taxon>
        <taxon>Achromobacter</taxon>
    </lineage>
</organism>
<evidence type="ECO:0000313" key="2">
    <source>
        <dbReference type="EMBL" id="AVJ29463.1"/>
    </source>
</evidence>
<keyword evidence="1" id="KW-0472">Membrane</keyword>
<dbReference type="AlphaFoldDB" id="A0A2S0IBQ9"/>